<keyword evidence="2" id="KW-1185">Reference proteome</keyword>
<dbReference type="eggNOG" id="COG5464">
    <property type="taxonomic scope" value="Bacteria"/>
</dbReference>
<dbReference type="Proteomes" id="UP000005778">
    <property type="component" value="Chromosome"/>
</dbReference>
<dbReference type="AlphaFoldDB" id="I5B5V6"/>
<dbReference type="PANTHER" id="PTHR35586:SF1">
    <property type="entry name" value="SLL1691 PROTEIN"/>
    <property type="match status" value="1"/>
</dbReference>
<gene>
    <name evidence="1" type="ORF">DespoDRAFT_03060</name>
</gene>
<evidence type="ECO:0000313" key="1">
    <source>
        <dbReference type="EMBL" id="EIM64869.1"/>
    </source>
</evidence>
<dbReference type="RefSeq" id="WP_004074508.1">
    <property type="nucleotide sequence ID" value="NZ_CM001488.1"/>
</dbReference>
<organism evidence="1 2">
    <name type="scientific">Desulfobacter postgatei 2ac9</name>
    <dbReference type="NCBI Taxonomy" id="879212"/>
    <lineage>
        <taxon>Bacteria</taxon>
        <taxon>Pseudomonadati</taxon>
        <taxon>Thermodesulfobacteriota</taxon>
        <taxon>Desulfobacteria</taxon>
        <taxon>Desulfobacterales</taxon>
        <taxon>Desulfobacteraceae</taxon>
        <taxon>Desulfobacter</taxon>
    </lineage>
</organism>
<dbReference type="PANTHER" id="PTHR35586">
    <property type="entry name" value="SLL1691 PROTEIN"/>
    <property type="match status" value="1"/>
</dbReference>
<sequence length="303" mass="35808">MIAHDPNFKNLFQDFPRETLQWLFPQAEQNWGKIVSIDFTRQEPKKHHLSDAGLALDLPILFHFETQQLLLWLVEFQEDKSKFSIHKLLLYTTDMMEAYPDALVVPTVLFTDRKKWRKTVPLDLHTQINDRVFLHFEYVFHKLFDLNARDYYNMDNPVVKILLPKMQYEKHERIEVICQAYKGLFELVTRGLFDKYVEFIDVYSEISDQEQQQLYENIIQHKETAMLAQYIKDKGRQEGMQQGMQQGMQKGTQKTVIALVRKAGKKGMSEEMIAQFVDLDVNLVRQILNNEPVEIPLHLLSDS</sequence>
<reference evidence="1 2" key="2">
    <citation type="submission" date="2012-02" db="EMBL/GenBank/DDBJ databases">
        <title>Improved High-Quality Draft sequence of Desulfobacter postgatei 2ac9.</title>
        <authorList>
            <consortium name="US DOE Joint Genome Institute"/>
            <person name="Lucas S."/>
            <person name="Han J."/>
            <person name="Lapidus A."/>
            <person name="Cheng J.-F."/>
            <person name="Goodwin L."/>
            <person name="Pitluck S."/>
            <person name="Peters L."/>
            <person name="Ovchinnikova G."/>
            <person name="Held B."/>
            <person name="Detter J.C."/>
            <person name="Han C."/>
            <person name="Tapia R."/>
            <person name="Land M."/>
            <person name="Hauser L."/>
            <person name="Kyrpides N."/>
            <person name="Ivanova N."/>
            <person name="Pagani I."/>
            <person name="Orellana R."/>
            <person name="Lovley D."/>
            <person name="Woyke T."/>
        </authorList>
    </citation>
    <scope>NUCLEOTIDE SEQUENCE [LARGE SCALE GENOMIC DNA]</scope>
    <source>
        <strain evidence="1 2">2ac9</strain>
    </source>
</reference>
<evidence type="ECO:0000313" key="2">
    <source>
        <dbReference type="Proteomes" id="UP000005778"/>
    </source>
</evidence>
<protein>
    <recommendedName>
        <fullName evidence="3">Transposase (putative) YhgA-like domain-containing protein</fullName>
    </recommendedName>
</protein>
<dbReference type="HOGENOM" id="CLU_080395_0_0_7"/>
<proteinExistence type="predicted"/>
<evidence type="ECO:0008006" key="3">
    <source>
        <dbReference type="Google" id="ProtNLM"/>
    </source>
</evidence>
<reference evidence="1 2" key="1">
    <citation type="submission" date="2011-09" db="EMBL/GenBank/DDBJ databases">
        <authorList>
            <consortium name="US DOE Joint Genome Institute (JGI-PGF)"/>
            <person name="Lucas S."/>
            <person name="Han J."/>
            <person name="Lapidus A."/>
            <person name="Cheng J.-F."/>
            <person name="Goodwin L."/>
            <person name="Pitluck S."/>
            <person name="Peters L."/>
            <person name="Land M.L."/>
            <person name="Hauser L."/>
            <person name="Orellana R."/>
            <person name="Lovley D."/>
            <person name="Woyke T.J."/>
        </authorList>
    </citation>
    <scope>NUCLEOTIDE SEQUENCE [LARGE SCALE GENOMIC DNA]</scope>
    <source>
        <strain evidence="1 2">2ac9</strain>
    </source>
</reference>
<dbReference type="STRING" id="879212.DespoDRAFT_03060"/>
<dbReference type="OrthoDB" id="5413951at2"/>
<name>I5B5V6_9BACT</name>
<dbReference type="EMBL" id="CM001488">
    <property type="protein sequence ID" value="EIM64869.1"/>
    <property type="molecule type" value="Genomic_DNA"/>
</dbReference>
<accession>I5B5V6</accession>